<organism evidence="10 11">
    <name type="scientific">Desulfotruncus arcticus DSM 17038</name>
    <dbReference type="NCBI Taxonomy" id="1121424"/>
    <lineage>
        <taxon>Bacteria</taxon>
        <taxon>Bacillati</taxon>
        <taxon>Bacillota</taxon>
        <taxon>Clostridia</taxon>
        <taxon>Eubacteriales</taxon>
        <taxon>Desulfallaceae</taxon>
        <taxon>Desulfotruncus</taxon>
    </lineage>
</organism>
<dbReference type="NCBIfam" id="NF040570">
    <property type="entry name" value="guided_TnpB"/>
    <property type="match status" value="1"/>
</dbReference>
<gene>
    <name evidence="10" type="ORF">SAMN05660649_02267</name>
</gene>
<dbReference type="GO" id="GO:0032196">
    <property type="term" value="P:transposition"/>
    <property type="evidence" value="ECO:0007669"/>
    <property type="project" value="UniProtKB-KW"/>
</dbReference>
<evidence type="ECO:0000256" key="2">
    <source>
        <dbReference type="ARBA" id="ARBA00022578"/>
    </source>
</evidence>
<keyword evidence="3" id="KW-0479">Metal-binding</keyword>
<dbReference type="InterPro" id="IPR001959">
    <property type="entry name" value="Transposase"/>
</dbReference>
<reference evidence="11" key="1">
    <citation type="submission" date="2016-10" db="EMBL/GenBank/DDBJ databases">
        <authorList>
            <person name="Varghese N."/>
            <person name="Submissions S."/>
        </authorList>
    </citation>
    <scope>NUCLEOTIDE SEQUENCE [LARGE SCALE GENOMIC DNA]</scope>
    <source>
        <strain evidence="11">DSM 17038</strain>
    </source>
</reference>
<comment type="similarity">
    <text evidence="1">In the C-terminal section; belongs to the transposase 35 family.</text>
</comment>
<keyword evidence="2" id="KW-0815">Transposition</keyword>
<feature type="domain" description="Cas12f1-like TNB" evidence="8">
    <location>
        <begin position="287"/>
        <end position="351"/>
    </location>
</feature>
<evidence type="ECO:0000259" key="9">
    <source>
        <dbReference type="Pfam" id="PF12323"/>
    </source>
</evidence>
<dbReference type="NCBIfam" id="TIGR01766">
    <property type="entry name" value="IS200/IS605 family accessory protein TnpB-like domain"/>
    <property type="match status" value="1"/>
</dbReference>
<dbReference type="InterPro" id="IPR021027">
    <property type="entry name" value="Transposase_put_HTH"/>
</dbReference>
<evidence type="ECO:0000259" key="7">
    <source>
        <dbReference type="Pfam" id="PF01385"/>
    </source>
</evidence>
<dbReference type="Proteomes" id="UP000199337">
    <property type="component" value="Unassembled WGS sequence"/>
</dbReference>
<dbReference type="GO" id="GO:0003677">
    <property type="term" value="F:DNA binding"/>
    <property type="evidence" value="ECO:0007669"/>
    <property type="project" value="UniProtKB-KW"/>
</dbReference>
<dbReference type="EMBL" id="FOOX01000007">
    <property type="protein sequence ID" value="SFG64428.1"/>
    <property type="molecule type" value="Genomic_DNA"/>
</dbReference>
<dbReference type="GO" id="GO:0046872">
    <property type="term" value="F:metal ion binding"/>
    <property type="evidence" value="ECO:0007669"/>
    <property type="project" value="UniProtKB-KW"/>
</dbReference>
<evidence type="ECO:0000313" key="11">
    <source>
        <dbReference type="Proteomes" id="UP000199337"/>
    </source>
</evidence>
<dbReference type="InterPro" id="IPR010095">
    <property type="entry name" value="Cas12f1-like_TNB"/>
</dbReference>
<name>A0A1I2THR9_9FIRM</name>
<keyword evidence="11" id="KW-1185">Reference proteome</keyword>
<keyword evidence="6" id="KW-0233">DNA recombination</keyword>
<evidence type="ECO:0000256" key="6">
    <source>
        <dbReference type="ARBA" id="ARBA00023172"/>
    </source>
</evidence>
<dbReference type="AlphaFoldDB" id="A0A1I2THR9"/>
<evidence type="ECO:0000256" key="5">
    <source>
        <dbReference type="ARBA" id="ARBA00023125"/>
    </source>
</evidence>
<feature type="domain" description="Probable transposase IS891/IS1136/IS1341" evidence="7">
    <location>
        <begin position="169"/>
        <end position="275"/>
    </location>
</feature>
<dbReference type="Pfam" id="PF12323">
    <property type="entry name" value="HTH_OrfB_IS605"/>
    <property type="match status" value="1"/>
</dbReference>
<sequence length="356" mass="41417">MIIVHRFHIEPTKEQEQKLFRTLTLCRWLYNAALEQKEICYRQRGRSPSCMQQKNELPTLKKELPEYKQVNAQVMQDCLRRLDNAFQRLFSGLAGYPHYKDRDHYRSFTYPQADKQDQFKKPGYIYLPKIGYIKMNAHFAFDPLKVSRVNVKYHNGKWYVNLTSEIAEAEAVEIVNKIGIDVGLLTFAALSDGTKIDNRKYFRKSEKKLARLQRRLSRKKKGSNNRRKAKTKVTWLHDKIANQRKDFLHKASYGIVKKYDLIAVEDLSVKNMIKNHHLSKSIADAGWGKFVNYLEYKCLKYGKTFVKIPPRGTSQTCVCGAHVPKDLSVRVHKCPECGLIADRDIVSAMVILQRAS</sequence>
<evidence type="ECO:0000256" key="3">
    <source>
        <dbReference type="ARBA" id="ARBA00022723"/>
    </source>
</evidence>
<dbReference type="RefSeq" id="WP_092471477.1">
    <property type="nucleotide sequence ID" value="NZ_FOOX01000007.1"/>
</dbReference>
<feature type="domain" description="Transposase putative helix-turn-helix" evidence="9">
    <location>
        <begin position="1"/>
        <end position="45"/>
    </location>
</feature>
<evidence type="ECO:0000256" key="1">
    <source>
        <dbReference type="ARBA" id="ARBA00008761"/>
    </source>
</evidence>
<protein>
    <submittedName>
        <fullName evidence="10">Putative transposase</fullName>
    </submittedName>
</protein>
<dbReference type="Pfam" id="PF07282">
    <property type="entry name" value="Cas12f1-like_TNB"/>
    <property type="match status" value="1"/>
</dbReference>
<evidence type="ECO:0000256" key="4">
    <source>
        <dbReference type="ARBA" id="ARBA00022833"/>
    </source>
</evidence>
<evidence type="ECO:0000259" key="8">
    <source>
        <dbReference type="Pfam" id="PF07282"/>
    </source>
</evidence>
<dbReference type="Pfam" id="PF01385">
    <property type="entry name" value="OrfB_IS605"/>
    <property type="match status" value="1"/>
</dbReference>
<dbReference type="OrthoDB" id="1551477at2"/>
<proteinExistence type="inferred from homology"/>
<dbReference type="STRING" id="341036.SAMN05660649_02267"/>
<keyword evidence="4" id="KW-0862">Zinc</keyword>
<keyword evidence="5" id="KW-0238">DNA-binding</keyword>
<dbReference type="GO" id="GO:0006310">
    <property type="term" value="P:DNA recombination"/>
    <property type="evidence" value="ECO:0007669"/>
    <property type="project" value="UniProtKB-KW"/>
</dbReference>
<accession>A0A1I2THR9</accession>
<evidence type="ECO:0000313" key="10">
    <source>
        <dbReference type="EMBL" id="SFG64428.1"/>
    </source>
</evidence>